<dbReference type="OrthoDB" id="155872at2"/>
<protein>
    <recommendedName>
        <fullName evidence="3">HTH-type transcriptional regulator MetR</fullName>
    </recommendedName>
</protein>
<dbReference type="InterPro" id="IPR036390">
    <property type="entry name" value="WH_DNA-bd_sf"/>
</dbReference>
<keyword evidence="11" id="KW-0486">Methionine biosynthesis</keyword>
<dbReference type="SUPFAM" id="SSF53850">
    <property type="entry name" value="Periplasmic binding protein-like II"/>
    <property type="match status" value="1"/>
</dbReference>
<dbReference type="PROSITE" id="PS50931">
    <property type="entry name" value="HTH_LYSR"/>
    <property type="match status" value="1"/>
</dbReference>
<reference evidence="13 14" key="1">
    <citation type="submission" date="2018-10" db="EMBL/GenBank/DDBJ databases">
        <title>Genome sequence of the corn leaf aphid (Rhopalosiphum maidis Fitch).</title>
        <authorList>
            <person name="Chen W."/>
            <person name="Shakir S."/>
            <person name="Bigham M."/>
            <person name="Fei Z."/>
            <person name="Jander G."/>
        </authorList>
    </citation>
    <scope>NUCLEOTIDE SEQUENCE [LARGE SCALE GENOMIC DNA]</scope>
    <source>
        <strain evidence="13 14">BTI</strain>
    </source>
</reference>
<dbReference type="PRINTS" id="PR00039">
    <property type="entry name" value="HTHLYSR"/>
</dbReference>
<dbReference type="InterPro" id="IPR005119">
    <property type="entry name" value="LysR_subst-bd"/>
</dbReference>
<dbReference type="NCBIfam" id="NF011950">
    <property type="entry name" value="PRK15421.1"/>
    <property type="match status" value="1"/>
</dbReference>
<evidence type="ECO:0000313" key="14">
    <source>
        <dbReference type="Proteomes" id="UP000271533"/>
    </source>
</evidence>
<dbReference type="RefSeq" id="WP_158360975.1">
    <property type="nucleotide sequence ID" value="NZ_CP032759.1"/>
</dbReference>
<evidence type="ECO:0000313" key="13">
    <source>
        <dbReference type="EMBL" id="AYN24471.1"/>
    </source>
</evidence>
<dbReference type="SUPFAM" id="SSF46785">
    <property type="entry name" value="Winged helix' DNA-binding domain"/>
    <property type="match status" value="1"/>
</dbReference>
<dbReference type="Gene3D" id="1.10.10.10">
    <property type="entry name" value="Winged helix-like DNA-binding domain superfamily/Winged helix DNA-binding domain"/>
    <property type="match status" value="1"/>
</dbReference>
<gene>
    <name evidence="13" type="primary">metR</name>
    <name evidence="13" type="ORF">D8S97_00515</name>
</gene>
<dbReference type="Pfam" id="PF00126">
    <property type="entry name" value="HTH_1"/>
    <property type="match status" value="1"/>
</dbReference>
<evidence type="ECO:0000256" key="10">
    <source>
        <dbReference type="ARBA" id="ARBA00023163"/>
    </source>
</evidence>
<evidence type="ECO:0000256" key="5">
    <source>
        <dbReference type="ARBA" id="ARBA00022491"/>
    </source>
</evidence>
<dbReference type="CDD" id="cd08441">
    <property type="entry name" value="PBP2_MetR"/>
    <property type="match status" value="1"/>
</dbReference>
<evidence type="ECO:0000256" key="2">
    <source>
        <dbReference type="ARBA" id="ARBA00009437"/>
    </source>
</evidence>
<comment type="subcellular location">
    <subcellularLocation>
        <location evidence="1">Cytoplasm</location>
    </subcellularLocation>
</comment>
<dbReference type="GO" id="GO:0003700">
    <property type="term" value="F:DNA-binding transcription factor activity"/>
    <property type="evidence" value="ECO:0007669"/>
    <property type="project" value="InterPro"/>
</dbReference>
<evidence type="ECO:0000256" key="6">
    <source>
        <dbReference type="ARBA" id="ARBA00022605"/>
    </source>
</evidence>
<dbReference type="Pfam" id="PF03466">
    <property type="entry name" value="LysR_substrate"/>
    <property type="match status" value="1"/>
</dbReference>
<dbReference type="Proteomes" id="UP000271533">
    <property type="component" value="Chromosome"/>
</dbReference>
<dbReference type="AlphaFoldDB" id="A0A3G2I5P4"/>
<keyword evidence="7" id="KW-0805">Transcription regulation</keyword>
<proteinExistence type="inferred from homology"/>
<dbReference type="InterPro" id="IPR036388">
    <property type="entry name" value="WH-like_DNA-bd_sf"/>
</dbReference>
<keyword evidence="5" id="KW-0678">Repressor</keyword>
<dbReference type="EMBL" id="CP032759">
    <property type="protein sequence ID" value="AYN24471.1"/>
    <property type="molecule type" value="Genomic_DNA"/>
</dbReference>
<feature type="domain" description="HTH lysR-type" evidence="12">
    <location>
        <begin position="2"/>
        <end position="59"/>
    </location>
</feature>
<evidence type="ECO:0000256" key="3">
    <source>
        <dbReference type="ARBA" id="ARBA00019365"/>
    </source>
</evidence>
<evidence type="ECO:0000256" key="7">
    <source>
        <dbReference type="ARBA" id="ARBA00023015"/>
    </source>
</evidence>
<evidence type="ECO:0000256" key="1">
    <source>
        <dbReference type="ARBA" id="ARBA00004496"/>
    </source>
</evidence>
<dbReference type="FunFam" id="1.10.10.10:FF:000247">
    <property type="entry name" value="HTH-type transcriptional regulator MetR"/>
    <property type="match status" value="1"/>
</dbReference>
<evidence type="ECO:0000256" key="8">
    <source>
        <dbReference type="ARBA" id="ARBA00023125"/>
    </source>
</evidence>
<evidence type="ECO:0000256" key="4">
    <source>
        <dbReference type="ARBA" id="ARBA00022490"/>
    </source>
</evidence>
<dbReference type="PANTHER" id="PTHR30126">
    <property type="entry name" value="HTH-TYPE TRANSCRIPTIONAL REGULATOR"/>
    <property type="match status" value="1"/>
</dbReference>
<comment type="similarity">
    <text evidence="2">Belongs to the LysR transcriptional regulatory family.</text>
</comment>
<dbReference type="InterPro" id="IPR000847">
    <property type="entry name" value="LysR_HTH_N"/>
</dbReference>
<keyword evidence="10" id="KW-0804">Transcription</keyword>
<keyword evidence="9" id="KW-0010">Activator</keyword>
<name>A0A3G2I5P4_BUCRM</name>
<sequence length="312" mass="35885">MIEIKHLRTLQALKNSGSLSAAAIQLHQTQSAISHQFNQLEKKLGFKLFIRKSNPIKFTTQGAILLQLSKEILPKIHKATQNCKKTHQMSIRLAIECHSCIQWLTPALKIFKKKWPGVKIDFYSDMIFSPQPSLQQGKLDVVLTSEVLPKSNLFYVPMFDFEVRLVLSPNHPLAQKKYNILPEDLTTETLMIYPVQRDRLDIWKFFLQPAGIMPIFKNVNNTLLLIQMVSAQMGITALPHWVVDTFEKQGLIVTKKLGDGMWKRLYAAIRDGEQKELIIQNFVNSIRLHACTHLKFIRDALNPCFLKKIKTI</sequence>
<keyword evidence="4" id="KW-0963">Cytoplasm</keyword>
<evidence type="ECO:0000259" key="12">
    <source>
        <dbReference type="PROSITE" id="PS50931"/>
    </source>
</evidence>
<accession>A0A3G2I5P4</accession>
<dbReference type="Gene3D" id="3.40.190.10">
    <property type="entry name" value="Periplasmic binding protein-like II"/>
    <property type="match status" value="2"/>
</dbReference>
<keyword evidence="6" id="KW-0028">Amino-acid biosynthesis</keyword>
<dbReference type="GO" id="GO:0009086">
    <property type="term" value="P:methionine biosynthetic process"/>
    <property type="evidence" value="ECO:0007669"/>
    <property type="project" value="UniProtKB-KW"/>
</dbReference>
<dbReference type="GO" id="GO:0005737">
    <property type="term" value="C:cytoplasm"/>
    <property type="evidence" value="ECO:0007669"/>
    <property type="project" value="UniProtKB-SubCell"/>
</dbReference>
<dbReference type="InterPro" id="IPR037406">
    <property type="entry name" value="MetR_PBP2"/>
</dbReference>
<evidence type="ECO:0000256" key="11">
    <source>
        <dbReference type="ARBA" id="ARBA00023167"/>
    </source>
</evidence>
<keyword evidence="8" id="KW-0238">DNA-binding</keyword>
<dbReference type="PANTHER" id="PTHR30126:SF25">
    <property type="entry name" value="HTH-TYPE TRANSCRIPTIONAL REGULATOR METR"/>
    <property type="match status" value="1"/>
</dbReference>
<evidence type="ECO:0000256" key="9">
    <source>
        <dbReference type="ARBA" id="ARBA00023159"/>
    </source>
</evidence>
<organism evidence="13 14">
    <name type="scientific">Buchnera aphidicola subsp. Rhopalosiphum maidis</name>
    <dbReference type="NCBI Taxonomy" id="118109"/>
    <lineage>
        <taxon>Bacteria</taxon>
        <taxon>Pseudomonadati</taxon>
        <taxon>Pseudomonadota</taxon>
        <taxon>Gammaproteobacteria</taxon>
        <taxon>Enterobacterales</taxon>
        <taxon>Erwiniaceae</taxon>
        <taxon>Buchnera</taxon>
    </lineage>
</organism>
<dbReference type="GO" id="GO:0000976">
    <property type="term" value="F:transcription cis-regulatory region binding"/>
    <property type="evidence" value="ECO:0007669"/>
    <property type="project" value="TreeGrafter"/>
</dbReference>